<dbReference type="Pfam" id="PF01152">
    <property type="entry name" value="Bac_globin"/>
    <property type="match status" value="1"/>
</dbReference>
<evidence type="ECO:0000313" key="8">
    <source>
        <dbReference type="Proteomes" id="UP000612712"/>
    </source>
</evidence>
<name>A0A8I0CND6_9CORY</name>
<dbReference type="InterPro" id="IPR012292">
    <property type="entry name" value="Globin/Proto"/>
</dbReference>
<dbReference type="Gene3D" id="1.10.490.10">
    <property type="entry name" value="Globins"/>
    <property type="match status" value="1"/>
</dbReference>
<protein>
    <submittedName>
        <fullName evidence="7">Hemoglobin</fullName>
    </submittedName>
</protein>
<dbReference type="EMBL" id="JACHWT010000001">
    <property type="protein sequence ID" value="MBB3114841.1"/>
    <property type="molecule type" value="Genomic_DNA"/>
</dbReference>
<dbReference type="PANTHER" id="PTHR47366">
    <property type="entry name" value="TWO-ON-TWO HEMOGLOBIN-3"/>
    <property type="match status" value="1"/>
</dbReference>
<evidence type="ECO:0000256" key="1">
    <source>
        <dbReference type="ARBA" id="ARBA00022448"/>
    </source>
</evidence>
<dbReference type="GO" id="GO:0005344">
    <property type="term" value="F:oxygen carrier activity"/>
    <property type="evidence" value="ECO:0007669"/>
    <property type="project" value="InterPro"/>
</dbReference>
<sequence length="167" mass="18933">MSRPGPLPDPSRSPRPGPAGGGVPGGAGADPREPARPQTFYEAVGGEETFRTVVHEFYRRVREDDILGPMYPHDDWDGAEDRLRWFLAQYWGGPQEFTARRGHPRLRMRHARFTVDPAARDRWLELMGAAMDSVDRYTLPDAYREAMWDHMVRVADMLVNTPGEGTL</sequence>
<keyword evidence="1" id="KW-0813">Transport</keyword>
<dbReference type="GO" id="GO:0046872">
    <property type="term" value="F:metal ion binding"/>
    <property type="evidence" value="ECO:0007669"/>
    <property type="project" value="UniProtKB-KW"/>
</dbReference>
<feature type="compositionally biased region" description="Gly residues" evidence="6">
    <location>
        <begin position="18"/>
        <end position="28"/>
    </location>
</feature>
<comment type="caution">
    <text evidence="7">The sequence shown here is derived from an EMBL/GenBank/DDBJ whole genome shotgun (WGS) entry which is preliminary data.</text>
</comment>
<dbReference type="RefSeq" id="WP_083826129.1">
    <property type="nucleotide sequence ID" value="NZ_AENJ01000454.1"/>
</dbReference>
<keyword evidence="4" id="KW-0408">Iron</keyword>
<proteinExistence type="inferred from homology"/>
<dbReference type="InterPro" id="IPR044203">
    <property type="entry name" value="GlbO/GLB3-like"/>
</dbReference>
<evidence type="ECO:0000256" key="3">
    <source>
        <dbReference type="ARBA" id="ARBA00022723"/>
    </source>
</evidence>
<dbReference type="AlphaFoldDB" id="A0A8I0CND6"/>
<dbReference type="GeneID" id="60808403"/>
<evidence type="ECO:0000256" key="6">
    <source>
        <dbReference type="SAM" id="MobiDB-lite"/>
    </source>
</evidence>
<dbReference type="CDD" id="cd14771">
    <property type="entry name" value="TrHb2_Mt-trHbO-like_O"/>
    <property type="match status" value="1"/>
</dbReference>
<comment type="similarity">
    <text evidence="5">Belongs to the truncated hemoglobin family. Group II subfamily.</text>
</comment>
<dbReference type="GO" id="GO:0020037">
    <property type="term" value="F:heme binding"/>
    <property type="evidence" value="ECO:0007669"/>
    <property type="project" value="InterPro"/>
</dbReference>
<evidence type="ECO:0000256" key="5">
    <source>
        <dbReference type="ARBA" id="ARBA00034496"/>
    </source>
</evidence>
<dbReference type="GO" id="GO:0019825">
    <property type="term" value="F:oxygen binding"/>
    <property type="evidence" value="ECO:0007669"/>
    <property type="project" value="InterPro"/>
</dbReference>
<accession>A0A8I0CND6</accession>
<feature type="region of interest" description="Disordered" evidence="6">
    <location>
        <begin position="1"/>
        <end position="36"/>
    </location>
</feature>
<evidence type="ECO:0000256" key="4">
    <source>
        <dbReference type="ARBA" id="ARBA00023004"/>
    </source>
</evidence>
<dbReference type="Proteomes" id="UP000612712">
    <property type="component" value="Unassembled WGS sequence"/>
</dbReference>
<dbReference type="SUPFAM" id="SSF46458">
    <property type="entry name" value="Globin-like"/>
    <property type="match status" value="1"/>
</dbReference>
<dbReference type="InterPro" id="IPR001486">
    <property type="entry name" value="Hemoglobin_trunc"/>
</dbReference>
<dbReference type="InterPro" id="IPR009050">
    <property type="entry name" value="Globin-like_sf"/>
</dbReference>
<organism evidence="7 8">
    <name type="scientific">Corynebacterium bovis DSM 20582 = CIP 54.80</name>
    <dbReference type="NCBI Taxonomy" id="927655"/>
    <lineage>
        <taxon>Bacteria</taxon>
        <taxon>Bacillati</taxon>
        <taxon>Actinomycetota</taxon>
        <taxon>Actinomycetes</taxon>
        <taxon>Mycobacteriales</taxon>
        <taxon>Corynebacteriaceae</taxon>
        <taxon>Corynebacterium</taxon>
    </lineage>
</organism>
<keyword evidence="3" id="KW-0479">Metal-binding</keyword>
<evidence type="ECO:0000313" key="7">
    <source>
        <dbReference type="EMBL" id="MBB3114841.1"/>
    </source>
</evidence>
<feature type="compositionally biased region" description="Pro residues" evidence="6">
    <location>
        <begin position="1"/>
        <end position="17"/>
    </location>
</feature>
<reference evidence="7" key="1">
    <citation type="submission" date="2020-08" db="EMBL/GenBank/DDBJ databases">
        <title>Sequencing the genomes of 1000 actinobacteria strains.</title>
        <authorList>
            <person name="Klenk H.-P."/>
        </authorList>
    </citation>
    <scope>NUCLEOTIDE SEQUENCE</scope>
    <source>
        <strain evidence="7">DSM 20582</strain>
    </source>
</reference>
<dbReference type="PANTHER" id="PTHR47366:SF1">
    <property type="entry name" value="TWO-ON-TWO HEMOGLOBIN-3"/>
    <property type="match status" value="1"/>
</dbReference>
<keyword evidence="2" id="KW-0349">Heme</keyword>
<evidence type="ECO:0000256" key="2">
    <source>
        <dbReference type="ARBA" id="ARBA00022617"/>
    </source>
</evidence>
<gene>
    <name evidence="7" type="ORF">FHU32_000029</name>
</gene>